<organism evidence="2 3">
    <name type="scientific">Colletotrichum plurivorum</name>
    <dbReference type="NCBI Taxonomy" id="2175906"/>
    <lineage>
        <taxon>Eukaryota</taxon>
        <taxon>Fungi</taxon>
        <taxon>Dikarya</taxon>
        <taxon>Ascomycota</taxon>
        <taxon>Pezizomycotina</taxon>
        <taxon>Sordariomycetes</taxon>
        <taxon>Hypocreomycetidae</taxon>
        <taxon>Glomerellales</taxon>
        <taxon>Glomerellaceae</taxon>
        <taxon>Colletotrichum</taxon>
        <taxon>Colletotrichum orchidearum species complex</taxon>
    </lineage>
</organism>
<proteinExistence type="predicted"/>
<gene>
    <name evidence="2" type="ORF">CPLU01_13597</name>
</gene>
<evidence type="ECO:0000313" key="3">
    <source>
        <dbReference type="Proteomes" id="UP000654918"/>
    </source>
</evidence>
<dbReference type="AlphaFoldDB" id="A0A8H6N2R6"/>
<dbReference type="SUPFAM" id="SSF56112">
    <property type="entry name" value="Protein kinase-like (PK-like)"/>
    <property type="match status" value="1"/>
</dbReference>
<evidence type="ECO:0000313" key="2">
    <source>
        <dbReference type="EMBL" id="KAF6817396.1"/>
    </source>
</evidence>
<keyword evidence="3" id="KW-1185">Reference proteome</keyword>
<name>A0A8H6N2R6_9PEZI</name>
<dbReference type="InterPro" id="IPR011009">
    <property type="entry name" value="Kinase-like_dom_sf"/>
</dbReference>
<protein>
    <recommendedName>
        <fullName evidence="4">Protein kinase domain-containing protein</fullName>
    </recommendedName>
</protein>
<reference evidence="2" key="1">
    <citation type="journal article" date="2020" name="Phytopathology">
        <title>Genome Sequence Resources of Colletotrichum truncatum, C. plurivorum, C. musicola, and C. sojae: Four Species Pathogenic to Soybean (Glycine max).</title>
        <authorList>
            <person name="Rogerio F."/>
            <person name="Boufleur T.R."/>
            <person name="Ciampi-Guillardi M."/>
            <person name="Sukno S.A."/>
            <person name="Thon M.R."/>
            <person name="Massola Junior N.S."/>
            <person name="Baroncelli R."/>
        </authorList>
    </citation>
    <scope>NUCLEOTIDE SEQUENCE</scope>
    <source>
        <strain evidence="2">LFN00145</strain>
    </source>
</reference>
<accession>A0A8H6N2R6</accession>
<dbReference type="Gene3D" id="1.10.510.10">
    <property type="entry name" value="Transferase(Phosphotransferase) domain 1"/>
    <property type="match status" value="1"/>
</dbReference>
<dbReference type="EMBL" id="WIGO01000318">
    <property type="protein sequence ID" value="KAF6817396.1"/>
    <property type="molecule type" value="Genomic_DNA"/>
</dbReference>
<evidence type="ECO:0000256" key="1">
    <source>
        <dbReference type="SAM" id="MobiDB-lite"/>
    </source>
</evidence>
<evidence type="ECO:0008006" key="4">
    <source>
        <dbReference type="Google" id="ProtNLM"/>
    </source>
</evidence>
<sequence length="306" mass="34676">MRAPYFTGRPPSSDDLWRLDEEVSLPWTEVSDIEVHQDDEIPIDLNFSTVHKIRIHEDHHNLDGSEDGFALKILDPITLPESAEDSFKNERTSRILHPHITALLTAFEHRTKFHLLLPFAEGPGQTFPTTKAIGCLTYRPPEADIKDSETDHSWDIWCLGCVFLELVTWVIQGESGVKAFGDKRLSEEKGRDQEDTFFRGKPRGILKCFFTTKIKQSVTSHIRDLRTNQECTEELRAFLRCIEENMLVVKSNQRATSPQVRDSLKDLVDQLAGTTGTHQQQHHQSEIAPLLGGQSETTGSGVGKYT</sequence>
<comment type="caution">
    <text evidence="2">The sequence shown here is derived from an EMBL/GenBank/DDBJ whole genome shotgun (WGS) entry which is preliminary data.</text>
</comment>
<feature type="region of interest" description="Disordered" evidence="1">
    <location>
        <begin position="273"/>
        <end position="306"/>
    </location>
</feature>
<dbReference type="Proteomes" id="UP000654918">
    <property type="component" value="Unassembled WGS sequence"/>
</dbReference>